<proteinExistence type="inferred from homology"/>
<dbReference type="SUPFAM" id="SSF53850">
    <property type="entry name" value="Periplasmic binding protein-like II"/>
    <property type="match status" value="1"/>
</dbReference>
<dbReference type="InterPro" id="IPR000847">
    <property type="entry name" value="LysR_HTH_N"/>
</dbReference>
<keyword evidence="2" id="KW-0805">Transcription regulation</keyword>
<feature type="transmembrane region" description="Helical" evidence="5">
    <location>
        <begin position="245"/>
        <end position="268"/>
    </location>
</feature>
<dbReference type="Pfam" id="PF03466">
    <property type="entry name" value="LysR_substrate"/>
    <property type="match status" value="1"/>
</dbReference>
<dbReference type="InterPro" id="IPR036388">
    <property type="entry name" value="WH-like_DNA-bd_sf"/>
</dbReference>
<evidence type="ECO:0000259" key="6">
    <source>
        <dbReference type="PROSITE" id="PS50931"/>
    </source>
</evidence>
<dbReference type="GO" id="GO:0043565">
    <property type="term" value="F:sequence-specific DNA binding"/>
    <property type="evidence" value="ECO:0007669"/>
    <property type="project" value="TreeGrafter"/>
</dbReference>
<dbReference type="SUPFAM" id="SSF46785">
    <property type="entry name" value="Winged helix' DNA-binding domain"/>
    <property type="match status" value="1"/>
</dbReference>
<name>A0A4R6RJA4_9HYPH</name>
<reference evidence="7 8" key="1">
    <citation type="submission" date="2019-03" db="EMBL/GenBank/DDBJ databases">
        <title>Genomic Encyclopedia of Type Strains, Phase IV (KMG-IV): sequencing the most valuable type-strain genomes for metagenomic binning, comparative biology and taxonomic classification.</title>
        <authorList>
            <person name="Goeker M."/>
        </authorList>
    </citation>
    <scope>NUCLEOTIDE SEQUENCE [LARGE SCALE GENOMIC DNA]</scope>
    <source>
        <strain evidence="7 8">DSM 102969</strain>
    </source>
</reference>
<dbReference type="InterPro" id="IPR005119">
    <property type="entry name" value="LysR_subst-bd"/>
</dbReference>
<dbReference type="PANTHER" id="PTHR30537">
    <property type="entry name" value="HTH-TYPE TRANSCRIPTIONAL REGULATOR"/>
    <property type="match status" value="1"/>
</dbReference>
<accession>A0A4R6RJA4</accession>
<keyword evidence="3 7" id="KW-0238">DNA-binding</keyword>
<dbReference type="AlphaFoldDB" id="A0A4R6RJA4"/>
<dbReference type="EMBL" id="SNXY01000006">
    <property type="protein sequence ID" value="TDP86701.1"/>
    <property type="molecule type" value="Genomic_DNA"/>
</dbReference>
<dbReference type="Gene3D" id="1.10.10.10">
    <property type="entry name" value="Winged helix-like DNA-binding domain superfamily/Winged helix DNA-binding domain"/>
    <property type="match status" value="1"/>
</dbReference>
<dbReference type="RefSeq" id="WP_126536748.1">
    <property type="nucleotide sequence ID" value="NZ_BSPM01000008.1"/>
</dbReference>
<dbReference type="OrthoDB" id="9807765at2"/>
<keyword evidence="5" id="KW-1133">Transmembrane helix</keyword>
<dbReference type="InterPro" id="IPR058163">
    <property type="entry name" value="LysR-type_TF_proteobact-type"/>
</dbReference>
<dbReference type="GO" id="GO:0003700">
    <property type="term" value="F:DNA-binding transcription factor activity"/>
    <property type="evidence" value="ECO:0007669"/>
    <property type="project" value="InterPro"/>
</dbReference>
<evidence type="ECO:0000256" key="1">
    <source>
        <dbReference type="ARBA" id="ARBA00009437"/>
    </source>
</evidence>
<evidence type="ECO:0000256" key="2">
    <source>
        <dbReference type="ARBA" id="ARBA00023015"/>
    </source>
</evidence>
<evidence type="ECO:0000256" key="5">
    <source>
        <dbReference type="SAM" id="Phobius"/>
    </source>
</evidence>
<dbReference type="InterPro" id="IPR036390">
    <property type="entry name" value="WH_DNA-bd_sf"/>
</dbReference>
<keyword evidence="5" id="KW-0812">Transmembrane</keyword>
<dbReference type="Pfam" id="PF00126">
    <property type="entry name" value="HTH_1"/>
    <property type="match status" value="1"/>
</dbReference>
<evidence type="ECO:0000313" key="7">
    <source>
        <dbReference type="EMBL" id="TDP86701.1"/>
    </source>
</evidence>
<keyword evidence="5" id="KW-0472">Membrane</keyword>
<dbReference type="PANTHER" id="PTHR30537:SF74">
    <property type="entry name" value="HTH-TYPE TRANSCRIPTIONAL REGULATOR TRPI"/>
    <property type="match status" value="1"/>
</dbReference>
<dbReference type="Proteomes" id="UP000294547">
    <property type="component" value="Unassembled WGS sequence"/>
</dbReference>
<comment type="caution">
    <text evidence="7">The sequence shown here is derived from an EMBL/GenBank/DDBJ whole genome shotgun (WGS) entry which is preliminary data.</text>
</comment>
<evidence type="ECO:0000256" key="3">
    <source>
        <dbReference type="ARBA" id="ARBA00023125"/>
    </source>
</evidence>
<feature type="domain" description="HTH lysR-type" evidence="6">
    <location>
        <begin position="7"/>
        <end position="64"/>
    </location>
</feature>
<organism evidence="7 8">
    <name type="scientific">Oharaeibacter diazotrophicus</name>
    <dbReference type="NCBI Taxonomy" id="1920512"/>
    <lineage>
        <taxon>Bacteria</taxon>
        <taxon>Pseudomonadati</taxon>
        <taxon>Pseudomonadota</taxon>
        <taxon>Alphaproteobacteria</taxon>
        <taxon>Hyphomicrobiales</taxon>
        <taxon>Pleomorphomonadaceae</taxon>
        <taxon>Oharaeibacter</taxon>
    </lineage>
</organism>
<protein>
    <submittedName>
        <fullName evidence="7">DNA-binding transcriptional LysR family regulator</fullName>
    </submittedName>
</protein>
<gene>
    <name evidence="7" type="ORF">EDD54_0581</name>
</gene>
<dbReference type="Gene3D" id="3.40.190.10">
    <property type="entry name" value="Periplasmic binding protein-like II"/>
    <property type="match status" value="2"/>
</dbReference>
<sequence>MDVLSRVHLNGLRAVETAGRLGSIARAAAALGVSVGAVSQQILKTERQLGRAIFVRTARGLEPTAFGRELLAGLGDGFRALAAAVALAEPTPADRLTVSVPPVLAAKWLVQRLPAFASAHPGLDLRIDASTALADLDGADVDVAIRVGRGDWPGVRATRIVDQVIFPICAPGLAARLGAPTDLAGVPAICDHRTLVRWTDWLAAVDLDEDIVTRGPTFSDAALCLEAAAAGAGVMLAWQTLAADALAAGAVVAPFPVAVPTGLAYWFVASRSRPLRPVEAAFRDWLADAFAPLRPDAFAAALAGSVAG</sequence>
<evidence type="ECO:0000313" key="8">
    <source>
        <dbReference type="Proteomes" id="UP000294547"/>
    </source>
</evidence>
<keyword evidence="4" id="KW-0804">Transcription</keyword>
<dbReference type="GO" id="GO:0006351">
    <property type="term" value="P:DNA-templated transcription"/>
    <property type="evidence" value="ECO:0007669"/>
    <property type="project" value="TreeGrafter"/>
</dbReference>
<evidence type="ECO:0000256" key="4">
    <source>
        <dbReference type="ARBA" id="ARBA00023163"/>
    </source>
</evidence>
<comment type="similarity">
    <text evidence="1">Belongs to the LysR transcriptional regulatory family.</text>
</comment>
<keyword evidence="8" id="KW-1185">Reference proteome</keyword>
<dbReference type="PROSITE" id="PS50931">
    <property type="entry name" value="HTH_LYSR"/>
    <property type="match status" value="1"/>
</dbReference>